<name>A0ABD2KL26_9BILA</name>
<dbReference type="EMBL" id="JBICBT010000718">
    <property type="protein sequence ID" value="KAL3104058.1"/>
    <property type="molecule type" value="Genomic_DNA"/>
</dbReference>
<protein>
    <submittedName>
        <fullName evidence="3">Uncharacterized protein</fullName>
    </submittedName>
</protein>
<sequence length="120" mass="14378">MPLFRSLSVSALHHSPPLPERNYRITSMDDVSGSPKFCYFYYYPFYRNRYPSYQYNRCRTYASPYDKHSSNWPEHHFNYPFSLSGYKPCSFYGSYTYAPYRPNKSPSGYYYGWYNGISGF</sequence>
<dbReference type="EMBL" id="JBICBT010000669">
    <property type="protein sequence ID" value="KAL3105995.1"/>
    <property type="molecule type" value="Genomic_DNA"/>
</dbReference>
<evidence type="ECO:0000313" key="5">
    <source>
        <dbReference type="EMBL" id="KAL3105995.1"/>
    </source>
</evidence>
<comment type="caution">
    <text evidence="3">The sequence shown here is derived from an EMBL/GenBank/DDBJ whole genome shotgun (WGS) entry which is preliminary data.</text>
</comment>
<evidence type="ECO:0000313" key="3">
    <source>
        <dbReference type="EMBL" id="KAL3103626.1"/>
    </source>
</evidence>
<reference evidence="3 6" key="1">
    <citation type="submission" date="2024-10" db="EMBL/GenBank/DDBJ databases">
        <authorList>
            <person name="Kim D."/>
        </authorList>
    </citation>
    <scope>NUCLEOTIDE SEQUENCE [LARGE SCALE GENOMIC DNA]</scope>
    <source>
        <strain evidence="3">BH-2024</strain>
    </source>
</reference>
<organism evidence="3 6">
    <name type="scientific">Heterodera trifolii</name>
    <dbReference type="NCBI Taxonomy" id="157864"/>
    <lineage>
        <taxon>Eukaryota</taxon>
        <taxon>Metazoa</taxon>
        <taxon>Ecdysozoa</taxon>
        <taxon>Nematoda</taxon>
        <taxon>Chromadorea</taxon>
        <taxon>Rhabditida</taxon>
        <taxon>Tylenchina</taxon>
        <taxon>Tylenchomorpha</taxon>
        <taxon>Tylenchoidea</taxon>
        <taxon>Heteroderidae</taxon>
        <taxon>Heteroderinae</taxon>
        <taxon>Heterodera</taxon>
    </lineage>
</organism>
<evidence type="ECO:0000313" key="1">
    <source>
        <dbReference type="EMBL" id="KAL3095476.1"/>
    </source>
</evidence>
<dbReference type="EMBL" id="JBICBT010000786">
    <property type="protein sequence ID" value="KAL3100749.1"/>
    <property type="molecule type" value="Genomic_DNA"/>
</dbReference>
<gene>
    <name evidence="2" type="ORF">niasHT_021028</name>
    <name evidence="3" type="ORF">niasHT_026820</name>
    <name evidence="1" type="ORF">niasHT_026905</name>
    <name evidence="5" type="ORF">niasHT_029337</name>
    <name evidence="4" type="ORF">niasHT_029344</name>
</gene>
<accession>A0ABD2KL26</accession>
<dbReference type="Proteomes" id="UP001620626">
    <property type="component" value="Unassembled WGS sequence"/>
</dbReference>
<keyword evidence="6" id="KW-1185">Reference proteome</keyword>
<dbReference type="AlphaFoldDB" id="A0ABD2KL26"/>
<dbReference type="EMBL" id="JBICBT010000730">
    <property type="protein sequence ID" value="KAL3103626.1"/>
    <property type="molecule type" value="Genomic_DNA"/>
</dbReference>
<evidence type="ECO:0000313" key="2">
    <source>
        <dbReference type="EMBL" id="KAL3100749.1"/>
    </source>
</evidence>
<evidence type="ECO:0000313" key="6">
    <source>
        <dbReference type="Proteomes" id="UP001620626"/>
    </source>
</evidence>
<dbReference type="EMBL" id="JBICBT010000880">
    <property type="protein sequence ID" value="KAL3095476.1"/>
    <property type="molecule type" value="Genomic_DNA"/>
</dbReference>
<proteinExistence type="predicted"/>
<evidence type="ECO:0000313" key="4">
    <source>
        <dbReference type="EMBL" id="KAL3104058.1"/>
    </source>
</evidence>